<dbReference type="AlphaFoldDB" id="A0A0A3J3V3"/>
<name>A0A0A3J3V3_9BACL</name>
<dbReference type="InterPro" id="IPR041492">
    <property type="entry name" value="HAD_2"/>
</dbReference>
<dbReference type="Gene3D" id="3.40.50.1000">
    <property type="entry name" value="HAD superfamily/HAD-like"/>
    <property type="match status" value="1"/>
</dbReference>
<dbReference type="RefSeq" id="WP_036173073.1">
    <property type="nucleotide sequence ID" value="NZ_AVCZ01000005.1"/>
</dbReference>
<evidence type="ECO:0000313" key="1">
    <source>
        <dbReference type="EMBL" id="KGR91626.1"/>
    </source>
</evidence>
<keyword evidence="1" id="KW-0378">Hydrolase</keyword>
<accession>A0A0A3J3V3</accession>
<dbReference type="InterPro" id="IPR006439">
    <property type="entry name" value="HAD-SF_hydro_IA"/>
</dbReference>
<dbReference type="SFLD" id="SFLDS00003">
    <property type="entry name" value="Haloacid_Dehalogenase"/>
    <property type="match status" value="1"/>
</dbReference>
<sequence>MKKSYKTLLFDLDDTLLDFAAAEDAALTNLFKELQIPLTEVMKETYKMFNQGLWRAHEKGEIGRDELVNTRFSIFFEHYGKNVDGAEYEQKYRNYLKEGAQLIEGALEVVERLSQQFDLYIVTNGVKITQQNRLKRSGLLPYFQHVFVSEEVGFQKPRIEFFNYVFSYIGITDLDSTIIIGDSLSSDIKGANVAGIDSCWFNPFEKENATDSVPTYQIKRITELYEILNK</sequence>
<gene>
    <name evidence="1" type="ORF">CD30_04785</name>
</gene>
<dbReference type="InterPro" id="IPR036412">
    <property type="entry name" value="HAD-like_sf"/>
</dbReference>
<dbReference type="Proteomes" id="UP000030595">
    <property type="component" value="Unassembled WGS sequence"/>
</dbReference>
<reference evidence="1 2" key="1">
    <citation type="submission" date="2014-02" db="EMBL/GenBank/DDBJ databases">
        <title>Draft genome sequence of Lysinibacillus massiliensis CCUG 49529.</title>
        <authorList>
            <person name="Zhang F."/>
            <person name="Wang G."/>
            <person name="Zhang L."/>
        </authorList>
    </citation>
    <scope>NUCLEOTIDE SEQUENCE [LARGE SCALE GENOMIC DNA]</scope>
    <source>
        <strain evidence="1 2">CCUG 49529</strain>
    </source>
</reference>
<dbReference type="Gene3D" id="1.10.150.240">
    <property type="entry name" value="Putative phosphatase, domain 2"/>
    <property type="match status" value="1"/>
</dbReference>
<dbReference type="Pfam" id="PF13419">
    <property type="entry name" value="HAD_2"/>
    <property type="match status" value="1"/>
</dbReference>
<dbReference type="InterPro" id="IPR023214">
    <property type="entry name" value="HAD_sf"/>
</dbReference>
<evidence type="ECO:0000313" key="2">
    <source>
        <dbReference type="Proteomes" id="UP000030595"/>
    </source>
</evidence>
<dbReference type="OrthoDB" id="9802350at2"/>
<dbReference type="EMBL" id="JPVQ01000005">
    <property type="protein sequence ID" value="KGR91626.1"/>
    <property type="molecule type" value="Genomic_DNA"/>
</dbReference>
<dbReference type="SFLD" id="SFLDG01135">
    <property type="entry name" value="C1.5.6:_HAD__Beta-PGM__Phospha"/>
    <property type="match status" value="1"/>
</dbReference>
<protein>
    <submittedName>
        <fullName evidence="1">HAD family hydrolase</fullName>
    </submittedName>
</protein>
<comment type="caution">
    <text evidence="1">The sequence shown here is derived from an EMBL/GenBank/DDBJ whole genome shotgun (WGS) entry which is preliminary data.</text>
</comment>
<dbReference type="InterPro" id="IPR011951">
    <property type="entry name" value="HAD-SF_hydro_IA_YjjG/PynA"/>
</dbReference>
<dbReference type="NCBIfam" id="TIGR02254">
    <property type="entry name" value="YjjG_YfnB"/>
    <property type="match status" value="1"/>
</dbReference>
<dbReference type="SFLD" id="SFLDG01129">
    <property type="entry name" value="C1.5:_HAD__Beta-PGM__Phosphata"/>
    <property type="match status" value="1"/>
</dbReference>
<dbReference type="InterPro" id="IPR023198">
    <property type="entry name" value="PGP-like_dom2"/>
</dbReference>
<dbReference type="eggNOG" id="COG1011">
    <property type="taxonomic scope" value="Bacteria"/>
</dbReference>
<dbReference type="SUPFAM" id="SSF56784">
    <property type="entry name" value="HAD-like"/>
    <property type="match status" value="1"/>
</dbReference>
<dbReference type="GO" id="GO:0008253">
    <property type="term" value="F:5'-nucleotidase activity"/>
    <property type="evidence" value="ECO:0007669"/>
    <property type="project" value="InterPro"/>
</dbReference>
<dbReference type="PANTHER" id="PTHR47478">
    <property type="match status" value="1"/>
</dbReference>
<organism evidence="1 2">
    <name type="scientific">Ureibacillus massiliensis 4400831 = CIP 108448 = CCUG 49529</name>
    <dbReference type="NCBI Taxonomy" id="1211035"/>
    <lineage>
        <taxon>Bacteria</taxon>
        <taxon>Bacillati</taxon>
        <taxon>Bacillota</taxon>
        <taxon>Bacilli</taxon>
        <taxon>Bacillales</taxon>
        <taxon>Caryophanaceae</taxon>
        <taxon>Ureibacillus</taxon>
    </lineage>
</organism>
<dbReference type="PANTHER" id="PTHR47478:SF1">
    <property type="entry name" value="PYRIMIDINE 5'-NUCLEOTIDASE YJJG"/>
    <property type="match status" value="1"/>
</dbReference>
<keyword evidence="2" id="KW-1185">Reference proteome</keyword>
<dbReference type="CDD" id="cd04305">
    <property type="entry name" value="HAD_Neu5Ac-Pase_like"/>
    <property type="match status" value="1"/>
</dbReference>
<proteinExistence type="predicted"/>
<dbReference type="NCBIfam" id="TIGR01549">
    <property type="entry name" value="HAD-SF-IA-v1"/>
    <property type="match status" value="1"/>
</dbReference>
<dbReference type="InterPro" id="IPR052550">
    <property type="entry name" value="Pyrimidine_5'-ntase_YjjG"/>
</dbReference>